<dbReference type="CDD" id="cd17470">
    <property type="entry name" value="T3SS_Flik_C"/>
    <property type="match status" value="1"/>
</dbReference>
<evidence type="ECO:0000313" key="4">
    <source>
        <dbReference type="Proteomes" id="UP000305654"/>
    </source>
</evidence>
<dbReference type="Proteomes" id="UP000305654">
    <property type="component" value="Unassembled WGS sequence"/>
</dbReference>
<proteinExistence type="predicted"/>
<dbReference type="EMBL" id="VCDI01000017">
    <property type="protein sequence ID" value="TLU70495.1"/>
    <property type="molecule type" value="Genomic_DNA"/>
</dbReference>
<accession>A0A5R9IYE4</accession>
<organism evidence="3 4">
    <name type="scientific">Lichenicoccus roseus</name>
    <dbReference type="NCBI Taxonomy" id="2683649"/>
    <lineage>
        <taxon>Bacteria</taxon>
        <taxon>Pseudomonadati</taxon>
        <taxon>Pseudomonadota</taxon>
        <taxon>Alphaproteobacteria</taxon>
        <taxon>Acetobacterales</taxon>
        <taxon>Acetobacteraceae</taxon>
        <taxon>Lichenicoccus</taxon>
    </lineage>
</organism>
<sequence length="472" mass="45949">MNNIPSSFMVSAALSPVGVSNVSAPPTDAGAAFATALHASDPAALLVVNQSTLASAAGPATGASACALPTSAITHARRSADAEPVAKPEMSPASSRASAHPSGFGADASELLVATTPPAEAVTAADRAGIGTVTRVSVIPPPPVPGVVAAHQVATATPGRKPSPSGHDNAASPVTPAPPTATEQAVPVTVALPVTPPPSLGAQPPTSAAHFNGVGSRGTGTHAIGPTSHEAPSPQPQNGAPTTGADIVAAASAVAASTDLRATAPPGPGAEADLASLASSLISQAAPVSQPDPGIVSSAGIATAPGMASAAPPEVRQVAPALVALAIERNGASTLTVSLNPRDLGEVQVHLVRAQDGTASLTVTADRAETLQQLALNAHHLHAALDAANVPATHRIVSFSLSGSPQPGSTTDDRGAAPDSRSGGGDPQQRQSRQNTTGSAYAGPPSATAGSLAAGADTVGRRWMTAGLNITA</sequence>
<dbReference type="InterPro" id="IPR021136">
    <property type="entry name" value="Flagellar_hook_control-like_C"/>
</dbReference>
<dbReference type="InterPro" id="IPR038610">
    <property type="entry name" value="FliK-like_C_sf"/>
</dbReference>
<feature type="region of interest" description="Disordered" evidence="1">
    <location>
        <begin position="153"/>
        <end position="243"/>
    </location>
</feature>
<dbReference type="AlphaFoldDB" id="A0A5R9IYE4"/>
<feature type="compositionally biased region" description="Low complexity" evidence="1">
    <location>
        <begin position="170"/>
        <end position="193"/>
    </location>
</feature>
<feature type="region of interest" description="Disordered" evidence="1">
    <location>
        <begin position="77"/>
        <end position="103"/>
    </location>
</feature>
<feature type="compositionally biased region" description="Low complexity" evidence="1">
    <location>
        <begin position="91"/>
        <end position="102"/>
    </location>
</feature>
<feature type="domain" description="Flagellar hook-length control protein-like C-terminal" evidence="2">
    <location>
        <begin position="328"/>
        <end position="400"/>
    </location>
</feature>
<evidence type="ECO:0000313" key="3">
    <source>
        <dbReference type="EMBL" id="TLU70495.1"/>
    </source>
</evidence>
<feature type="compositionally biased region" description="Polar residues" evidence="1">
    <location>
        <begin position="428"/>
        <end position="439"/>
    </location>
</feature>
<dbReference type="Gene3D" id="3.30.750.140">
    <property type="match status" value="1"/>
</dbReference>
<protein>
    <recommendedName>
        <fullName evidence="2">Flagellar hook-length control protein-like C-terminal domain-containing protein</fullName>
    </recommendedName>
</protein>
<gene>
    <name evidence="3" type="ORF">FE263_21670</name>
</gene>
<dbReference type="Pfam" id="PF02120">
    <property type="entry name" value="Flg_hook"/>
    <property type="match status" value="1"/>
</dbReference>
<name>A0A5R9IYE4_9PROT</name>
<evidence type="ECO:0000256" key="1">
    <source>
        <dbReference type="SAM" id="MobiDB-lite"/>
    </source>
</evidence>
<comment type="caution">
    <text evidence="3">The sequence shown here is derived from an EMBL/GenBank/DDBJ whole genome shotgun (WGS) entry which is preliminary data.</text>
</comment>
<keyword evidence="4" id="KW-1185">Reference proteome</keyword>
<dbReference type="OrthoDB" id="7203912at2"/>
<reference evidence="3 4" key="1">
    <citation type="submission" date="2019-05" db="EMBL/GenBank/DDBJ databases">
        <authorList>
            <person name="Pankratov T."/>
            <person name="Grouzdev D."/>
        </authorList>
    </citation>
    <scope>NUCLEOTIDE SEQUENCE [LARGE SCALE GENOMIC DNA]</scope>
    <source>
        <strain evidence="3 4">KEBCLARHB70R</strain>
    </source>
</reference>
<feature type="compositionally biased region" description="Polar residues" evidence="1">
    <location>
        <begin position="399"/>
        <end position="410"/>
    </location>
</feature>
<feature type="region of interest" description="Disordered" evidence="1">
    <location>
        <begin position="399"/>
        <end position="454"/>
    </location>
</feature>
<evidence type="ECO:0000259" key="2">
    <source>
        <dbReference type="Pfam" id="PF02120"/>
    </source>
</evidence>